<feature type="compositionally biased region" description="Basic residues" evidence="1">
    <location>
        <begin position="244"/>
        <end position="254"/>
    </location>
</feature>
<name>A0AAV9XIP0_9PEZI</name>
<protein>
    <submittedName>
        <fullName evidence="2">Uncharacterized protein</fullName>
    </submittedName>
</protein>
<accession>A0AAV9XIP0</accession>
<comment type="caution">
    <text evidence="2">The sequence shown here is derived from an EMBL/GenBank/DDBJ whole genome shotgun (WGS) entry which is preliminary data.</text>
</comment>
<feature type="region of interest" description="Disordered" evidence="1">
    <location>
        <begin position="217"/>
        <end position="277"/>
    </location>
</feature>
<gene>
    <name evidence="2" type="ORF">TWF694_009906</name>
</gene>
<dbReference type="AlphaFoldDB" id="A0AAV9XIP0"/>
<feature type="compositionally biased region" description="Acidic residues" evidence="1">
    <location>
        <begin position="89"/>
        <end position="99"/>
    </location>
</feature>
<proteinExistence type="predicted"/>
<organism evidence="2 3">
    <name type="scientific">Orbilia ellipsospora</name>
    <dbReference type="NCBI Taxonomy" id="2528407"/>
    <lineage>
        <taxon>Eukaryota</taxon>
        <taxon>Fungi</taxon>
        <taxon>Dikarya</taxon>
        <taxon>Ascomycota</taxon>
        <taxon>Pezizomycotina</taxon>
        <taxon>Orbiliomycetes</taxon>
        <taxon>Orbiliales</taxon>
        <taxon>Orbiliaceae</taxon>
        <taxon>Orbilia</taxon>
    </lineage>
</organism>
<evidence type="ECO:0000313" key="2">
    <source>
        <dbReference type="EMBL" id="KAK6539703.1"/>
    </source>
</evidence>
<sequence>MDPGDALTPETELEALERRAIEAMNNVYLMLQETESRGYANDATGTSNSVSTFKAHPGVRGNAPTNGKKAQSLPKNFVDFSSDSVESNCDADDDDDFDPDSGQAGFNRRNDEESIVYESGGSDDSQTDSDPDDEYEEEEDISKQTQRSKYNLSKYRIRPREKLEKLEKGDLVHRLQDLLNFIDRNQGALKAKQLLSCVLRLEDYLYEAKKNTGAVITAQERQDAEDSSDPGPGATKEQIGKIGLRARPRSKSPHRISPPHALKSKGRGRGNSTPPKHTTRGFFARLWAWNSVAAEELEEPSILSDETRNFALGTKWTPDDLRREMAGRHPYIDPEVQLTLRSMRRIIEKDYDNSQKYIKGLHYHPEDLKLITIDTLPSNPEGMKPSHAGPQPTEYYFQYCKNLFASIASWIERYIVPTDGTPVKFDKKTLLPSVSNALRKLDYFKISDFTAASSNPKTIAERNIKRQIFFQYIFYMVLNEGIWKKWIYGYDEDTVARVLIEAGLTYSQKNTHEGHNARGKWFVENVRRQETSMNQRVINHQIQVATTLRQIFVPLLKPNATDDNSVFRRMSIAAERELQMIIGDAQALQLMFQSEYSVHMIQFDEPGSIFEEAWMVNAADPEYMKKVGEKVVPGLSSKFNSRYTIALAFQPAVFIETEAEILERVVVA</sequence>
<feature type="compositionally biased region" description="Acidic residues" evidence="1">
    <location>
        <begin position="125"/>
        <end position="140"/>
    </location>
</feature>
<feature type="compositionally biased region" description="Polar residues" evidence="1">
    <location>
        <begin position="43"/>
        <end position="52"/>
    </location>
</feature>
<feature type="region of interest" description="Disordered" evidence="1">
    <location>
        <begin position="39"/>
        <end position="148"/>
    </location>
</feature>
<dbReference type="EMBL" id="JAVHJO010000006">
    <property type="protein sequence ID" value="KAK6539703.1"/>
    <property type="molecule type" value="Genomic_DNA"/>
</dbReference>
<keyword evidence="3" id="KW-1185">Reference proteome</keyword>
<evidence type="ECO:0000313" key="3">
    <source>
        <dbReference type="Proteomes" id="UP001365542"/>
    </source>
</evidence>
<reference evidence="2 3" key="1">
    <citation type="submission" date="2019-10" db="EMBL/GenBank/DDBJ databases">
        <authorList>
            <person name="Palmer J.M."/>
        </authorList>
    </citation>
    <scope>NUCLEOTIDE SEQUENCE [LARGE SCALE GENOMIC DNA]</scope>
    <source>
        <strain evidence="2 3">TWF694</strain>
    </source>
</reference>
<dbReference type="Proteomes" id="UP001365542">
    <property type="component" value="Unassembled WGS sequence"/>
</dbReference>
<evidence type="ECO:0000256" key="1">
    <source>
        <dbReference type="SAM" id="MobiDB-lite"/>
    </source>
</evidence>